<name>A0A3R8C3C4_TOXGO</name>
<gene>
    <name evidence="1" type="ORF">TGCAST_270520B</name>
</gene>
<reference evidence="1 2" key="1">
    <citation type="submission" date="2017-10" db="EMBL/GenBank/DDBJ databases">
        <authorList>
            <person name="Sibley D."/>
            <person name="Venepally P."/>
            <person name="Karamycheva S."/>
            <person name="Hadjithomas M."/>
            <person name="Khan A."/>
            <person name="Brunk B."/>
            <person name="Roos D."/>
            <person name="Caler E."/>
            <person name="Lorenzi H."/>
        </authorList>
    </citation>
    <scope>NUCLEOTIDE SEQUENCE [LARGE SCALE GENOMIC DNA]</scope>
    <source>
        <strain evidence="1 2">CAST</strain>
    </source>
</reference>
<dbReference type="VEuPathDB" id="ToxoDB:TGCAST_270520B"/>
<evidence type="ECO:0000313" key="1">
    <source>
        <dbReference type="EMBL" id="RQX75265.1"/>
    </source>
</evidence>
<evidence type="ECO:0000313" key="2">
    <source>
        <dbReference type="Proteomes" id="UP000284452"/>
    </source>
</evidence>
<sequence length="143" mass="16233">MLDPTSGRLPLDYDALLCTPFRFASSFCPLTDFCVRSSRRFIFLGRSPSSLPLLPRKCQVRMRPFLWPSSAASARKRSQCAHLTNTAWDAPALSLVTWGTTTRVFNIHFSTVNWEHACSEHGGDTRLSSLPKVEYLCRLISWH</sequence>
<dbReference type="EMBL" id="AHIV02000152">
    <property type="protein sequence ID" value="RQX75265.1"/>
    <property type="molecule type" value="Genomic_DNA"/>
</dbReference>
<organism evidence="1 2">
    <name type="scientific">Toxoplasma gondii CAST</name>
    <dbReference type="NCBI Taxonomy" id="943122"/>
    <lineage>
        <taxon>Eukaryota</taxon>
        <taxon>Sar</taxon>
        <taxon>Alveolata</taxon>
        <taxon>Apicomplexa</taxon>
        <taxon>Conoidasida</taxon>
        <taxon>Coccidia</taxon>
        <taxon>Eucoccidiorida</taxon>
        <taxon>Eimeriorina</taxon>
        <taxon>Sarcocystidae</taxon>
        <taxon>Toxoplasma</taxon>
    </lineage>
</organism>
<accession>A0A3R8C3C4</accession>
<protein>
    <submittedName>
        <fullName evidence="1">Uncharacterized protein</fullName>
    </submittedName>
</protein>
<proteinExistence type="predicted"/>
<comment type="caution">
    <text evidence="1">The sequence shown here is derived from an EMBL/GenBank/DDBJ whole genome shotgun (WGS) entry which is preliminary data.</text>
</comment>
<dbReference type="Proteomes" id="UP000284452">
    <property type="component" value="Unassembled WGS sequence"/>
</dbReference>
<dbReference type="AlphaFoldDB" id="A0A3R8C3C4"/>